<proteinExistence type="predicted"/>
<dbReference type="PRINTS" id="PR00455">
    <property type="entry name" value="HTHTETR"/>
</dbReference>
<evidence type="ECO:0000313" key="4">
    <source>
        <dbReference type="EMBL" id="TDP32719.1"/>
    </source>
</evidence>
<dbReference type="GO" id="GO:0003700">
    <property type="term" value="F:DNA-binding transcription factor activity"/>
    <property type="evidence" value="ECO:0007669"/>
    <property type="project" value="TreeGrafter"/>
</dbReference>
<dbReference type="PROSITE" id="PS50977">
    <property type="entry name" value="HTH_TETR_2"/>
    <property type="match status" value="1"/>
</dbReference>
<evidence type="ECO:0000313" key="5">
    <source>
        <dbReference type="Proteomes" id="UP000295531"/>
    </source>
</evidence>
<dbReference type="RefSeq" id="WP_133539758.1">
    <property type="nucleotide sequence ID" value="NZ_SNXI01000008.1"/>
</dbReference>
<evidence type="ECO:0000256" key="2">
    <source>
        <dbReference type="PROSITE-ProRule" id="PRU00335"/>
    </source>
</evidence>
<dbReference type="PANTHER" id="PTHR30055:SF148">
    <property type="entry name" value="TETR-FAMILY TRANSCRIPTIONAL REGULATOR"/>
    <property type="match status" value="1"/>
</dbReference>
<dbReference type="SUPFAM" id="SSF46689">
    <property type="entry name" value="Homeodomain-like"/>
    <property type="match status" value="1"/>
</dbReference>
<comment type="caution">
    <text evidence="4">The sequence shown here is derived from an EMBL/GenBank/DDBJ whole genome shotgun (WGS) entry which is preliminary data.</text>
</comment>
<dbReference type="InterPro" id="IPR041479">
    <property type="entry name" value="TetR_CgmR_C"/>
</dbReference>
<dbReference type="Pfam" id="PF17937">
    <property type="entry name" value="TetR_C_28"/>
    <property type="match status" value="1"/>
</dbReference>
<dbReference type="Pfam" id="PF00440">
    <property type="entry name" value="TetR_N"/>
    <property type="match status" value="1"/>
</dbReference>
<dbReference type="GO" id="GO:0000976">
    <property type="term" value="F:transcription cis-regulatory region binding"/>
    <property type="evidence" value="ECO:0007669"/>
    <property type="project" value="TreeGrafter"/>
</dbReference>
<evidence type="ECO:0000259" key="3">
    <source>
        <dbReference type="PROSITE" id="PS50977"/>
    </source>
</evidence>
<organism evidence="4 5">
    <name type="scientific">Idiomarina aquatica</name>
    <dbReference type="NCBI Taxonomy" id="1327752"/>
    <lineage>
        <taxon>Bacteria</taxon>
        <taxon>Pseudomonadati</taxon>
        <taxon>Pseudomonadota</taxon>
        <taxon>Gammaproteobacteria</taxon>
        <taxon>Alteromonadales</taxon>
        <taxon>Idiomarinaceae</taxon>
        <taxon>Idiomarina</taxon>
    </lineage>
</organism>
<keyword evidence="1 2" id="KW-0238">DNA-binding</keyword>
<keyword evidence="5" id="KW-1185">Reference proteome</keyword>
<evidence type="ECO:0000256" key="1">
    <source>
        <dbReference type="ARBA" id="ARBA00023125"/>
    </source>
</evidence>
<sequence>MAGRPSNRDVIIDAAEKLVAEQGAAHLTFDALGQETGISKGGLLYHFANKDALLAAMLERMVAQFDQLRAHFRDQLNDDPRKELKSILLASLNSDAECAQLSSGMLAVAANNPELLEPLQSHVRQTFETIKNATADPQLAELLFFSVHGARLFEQLQLCQHCQADREQFAQKLMALVDGIGDTD</sequence>
<accession>A0A4R6P9A4</accession>
<dbReference type="AlphaFoldDB" id="A0A4R6P9A4"/>
<dbReference type="EMBL" id="SNXI01000008">
    <property type="protein sequence ID" value="TDP32719.1"/>
    <property type="molecule type" value="Genomic_DNA"/>
</dbReference>
<reference evidence="4 5" key="1">
    <citation type="submission" date="2019-03" db="EMBL/GenBank/DDBJ databases">
        <title>Freshwater and sediment microbial communities from various areas in North America, analyzing microbe dynamics in response to fracking.</title>
        <authorList>
            <person name="Lamendella R."/>
        </authorList>
    </citation>
    <scope>NUCLEOTIDE SEQUENCE [LARGE SCALE GENOMIC DNA]</scope>
    <source>
        <strain evidence="4 5">18_TX</strain>
    </source>
</reference>
<dbReference type="OrthoDB" id="9798857at2"/>
<dbReference type="Gene3D" id="1.10.357.10">
    <property type="entry name" value="Tetracycline Repressor, domain 2"/>
    <property type="match status" value="1"/>
</dbReference>
<name>A0A4R6P9A4_9GAMM</name>
<protein>
    <submittedName>
        <fullName evidence="4">TetR family transcriptional regulator</fullName>
    </submittedName>
</protein>
<gene>
    <name evidence="4" type="ORF">DEU29_10864</name>
</gene>
<dbReference type="InterPro" id="IPR009057">
    <property type="entry name" value="Homeodomain-like_sf"/>
</dbReference>
<dbReference type="Proteomes" id="UP000295531">
    <property type="component" value="Unassembled WGS sequence"/>
</dbReference>
<feature type="domain" description="HTH tetR-type" evidence="3">
    <location>
        <begin position="5"/>
        <end position="65"/>
    </location>
</feature>
<dbReference type="InterPro" id="IPR001647">
    <property type="entry name" value="HTH_TetR"/>
</dbReference>
<dbReference type="InterPro" id="IPR050109">
    <property type="entry name" value="HTH-type_TetR-like_transc_reg"/>
</dbReference>
<dbReference type="PANTHER" id="PTHR30055">
    <property type="entry name" value="HTH-TYPE TRANSCRIPTIONAL REGULATOR RUTR"/>
    <property type="match status" value="1"/>
</dbReference>
<feature type="DNA-binding region" description="H-T-H motif" evidence="2">
    <location>
        <begin position="28"/>
        <end position="47"/>
    </location>
</feature>